<accession>A0A9D4CBK6</accession>
<comment type="caution">
    <text evidence="5">The sequence shown here is derived from an EMBL/GenBank/DDBJ whole genome shotgun (WGS) entry which is preliminary data.</text>
</comment>
<evidence type="ECO:0000313" key="6">
    <source>
        <dbReference type="Proteomes" id="UP000828390"/>
    </source>
</evidence>
<reference evidence="5" key="2">
    <citation type="submission" date="2020-11" db="EMBL/GenBank/DDBJ databases">
        <authorList>
            <person name="McCartney M.A."/>
            <person name="Auch B."/>
            <person name="Kono T."/>
            <person name="Mallez S."/>
            <person name="Becker A."/>
            <person name="Gohl D.M."/>
            <person name="Silverstein K.A.T."/>
            <person name="Koren S."/>
            <person name="Bechman K.B."/>
            <person name="Herman A."/>
            <person name="Abrahante J.E."/>
            <person name="Garbe J."/>
        </authorList>
    </citation>
    <scope>NUCLEOTIDE SEQUENCE</scope>
    <source>
        <strain evidence="5">Duluth1</strain>
        <tissue evidence="5">Whole animal</tissue>
    </source>
</reference>
<dbReference type="Gene3D" id="2.60.200.20">
    <property type="match status" value="1"/>
</dbReference>
<dbReference type="Proteomes" id="UP000828390">
    <property type="component" value="Unassembled WGS sequence"/>
</dbReference>
<dbReference type="EMBL" id="JAIWYP010000013">
    <property type="protein sequence ID" value="KAH3720493.1"/>
    <property type="molecule type" value="Genomic_DNA"/>
</dbReference>
<feature type="domain" description="C2" evidence="3">
    <location>
        <begin position="493"/>
        <end position="570"/>
    </location>
</feature>
<evidence type="ECO:0000256" key="1">
    <source>
        <dbReference type="SAM" id="Coils"/>
    </source>
</evidence>
<dbReference type="InterPro" id="IPR035892">
    <property type="entry name" value="C2_domain_sf"/>
</dbReference>
<keyword evidence="6" id="KW-1185">Reference proteome</keyword>
<dbReference type="InterPro" id="IPR022140">
    <property type="entry name" value="Kinesin-like_KIF1-typ"/>
</dbReference>
<name>A0A9D4CBK6_DREPO</name>
<dbReference type="InterPro" id="IPR000008">
    <property type="entry name" value="C2_dom"/>
</dbReference>
<proteinExistence type="predicted"/>
<feature type="domain" description="Kinesin-like KIF1-type" evidence="4">
    <location>
        <begin position="385"/>
        <end position="427"/>
    </location>
</feature>
<dbReference type="SUPFAM" id="SSF49562">
    <property type="entry name" value="C2 domain (Calcium/lipid-binding domain, CaLB)"/>
    <property type="match status" value="1"/>
</dbReference>
<sequence>MKRQMEEELRKKQEELENLSKSYEQRMAEAAMANQQGGKRQWDHLVAAMANQVIGIIWDYCCLAGNLGQSEWQRQPWPIIPAAMANPTNMAKLWLRHMKDVQGENDRGSHGQSGHWDYCCQGDLCCLDKEDGDKKVVPHFWNLNEDPALAGMINIRTIKTNQDHAEVINKKGAVSIKPNPSAKEIMTKLSHNDSEWSEDIVMVNGVRAIVVMMNGLSHNDSEDIVMVNGLSHNDSEDIVMVNRVKAIVAMTKLSHNDRVSFGPNHLYVFHHPQDYAKKVNAGEKVDTPTFDTAQQEIAKQSGLMTAGGDGMSKDDLLLQEDLIQMLPMVSEANAMAEELHKGVKFEINLVSPQARGQKNGKTEVMVKMLAQDGSGNDWLWDRNKFINRKYIMQEMYANFVDGDENWDLPQEKDPFWEPADCEKLIGTCHVLLQSLAYNIDLQEKLVISDFKGQDQGHVDIAIVPCTKDYKPVGEDEFVEDPKELLGKPLFCIVKITAAQGLPQNIAKSFCRYKFYLDKDYVQTNEISGTINPEFNHEKQVTIKSVTEQFIEYLNNESLYIEVWGRQKAGKGQKEKTMVGKGGKQAAPAAPVGGVAVNGQAGGTALTPIPDTKSKEEAAKYRQEADSQKKRAEESDAKLSKINGYMRERKNKGHTAIKIEDVEALLAGKIPKGEPVQPTVVQVEGGSKACTIQ</sequence>
<keyword evidence="1" id="KW-0175">Coiled coil</keyword>
<feature type="region of interest" description="Disordered" evidence="2">
    <location>
        <begin position="601"/>
        <end position="637"/>
    </location>
</feature>
<feature type="compositionally biased region" description="Basic and acidic residues" evidence="2">
    <location>
        <begin position="611"/>
        <end position="637"/>
    </location>
</feature>
<evidence type="ECO:0000259" key="4">
    <source>
        <dbReference type="Pfam" id="PF12423"/>
    </source>
</evidence>
<reference evidence="5" key="1">
    <citation type="journal article" date="2019" name="bioRxiv">
        <title>The Genome of the Zebra Mussel, Dreissena polymorpha: A Resource for Invasive Species Research.</title>
        <authorList>
            <person name="McCartney M.A."/>
            <person name="Auch B."/>
            <person name="Kono T."/>
            <person name="Mallez S."/>
            <person name="Zhang Y."/>
            <person name="Obille A."/>
            <person name="Becker A."/>
            <person name="Abrahante J.E."/>
            <person name="Garbe J."/>
            <person name="Badalamenti J.P."/>
            <person name="Herman A."/>
            <person name="Mangelson H."/>
            <person name="Liachko I."/>
            <person name="Sullivan S."/>
            <person name="Sone E.D."/>
            <person name="Koren S."/>
            <person name="Silverstein K.A.T."/>
            <person name="Beckman K.B."/>
            <person name="Gohl D.M."/>
        </authorList>
    </citation>
    <scope>NUCLEOTIDE SEQUENCE</scope>
    <source>
        <strain evidence="5">Duluth1</strain>
        <tissue evidence="5">Whole animal</tissue>
    </source>
</reference>
<evidence type="ECO:0000256" key="2">
    <source>
        <dbReference type="SAM" id="MobiDB-lite"/>
    </source>
</evidence>
<evidence type="ECO:0000313" key="5">
    <source>
        <dbReference type="EMBL" id="KAH3720493.1"/>
    </source>
</evidence>
<protein>
    <submittedName>
        <fullName evidence="5">Uncharacterized protein</fullName>
    </submittedName>
</protein>
<dbReference type="AlphaFoldDB" id="A0A9D4CBK6"/>
<organism evidence="5 6">
    <name type="scientific">Dreissena polymorpha</name>
    <name type="common">Zebra mussel</name>
    <name type="synonym">Mytilus polymorpha</name>
    <dbReference type="NCBI Taxonomy" id="45954"/>
    <lineage>
        <taxon>Eukaryota</taxon>
        <taxon>Metazoa</taxon>
        <taxon>Spiralia</taxon>
        <taxon>Lophotrochozoa</taxon>
        <taxon>Mollusca</taxon>
        <taxon>Bivalvia</taxon>
        <taxon>Autobranchia</taxon>
        <taxon>Heteroconchia</taxon>
        <taxon>Euheterodonta</taxon>
        <taxon>Imparidentia</taxon>
        <taxon>Neoheterodontei</taxon>
        <taxon>Myida</taxon>
        <taxon>Dreissenoidea</taxon>
        <taxon>Dreissenidae</taxon>
        <taxon>Dreissena</taxon>
    </lineage>
</organism>
<feature type="coiled-coil region" evidence="1">
    <location>
        <begin position="2"/>
        <end position="36"/>
    </location>
</feature>
<gene>
    <name evidence="5" type="ORF">DPMN_063392</name>
</gene>
<dbReference type="Pfam" id="PF00168">
    <property type="entry name" value="C2"/>
    <property type="match status" value="1"/>
</dbReference>
<evidence type="ECO:0000259" key="3">
    <source>
        <dbReference type="Pfam" id="PF00168"/>
    </source>
</evidence>
<dbReference type="Pfam" id="PF12423">
    <property type="entry name" value="KIF1B"/>
    <property type="match status" value="1"/>
</dbReference>